<keyword evidence="1" id="KW-0175">Coiled coil</keyword>
<keyword evidence="2" id="KW-0472">Membrane</keyword>
<accession>A0A1R7T5Z0</accession>
<feature type="coiled-coil region" evidence="1">
    <location>
        <begin position="62"/>
        <end position="159"/>
    </location>
</feature>
<sequence length="341" mass="39203">MDVSKTKTSRWNKFFLALLAAVLTLLIFWAFSFVLRDIGDLPGPDREKIEKNYITQENIDTLDALRKEREELNSAQTRQKDLQQLANQTIEMLVKKGQLSPGEQETLARQSEKFQSAGVELEKLTNQLYEVNQKISRLEEQHKKNLANADEEFRELYKKHRLKTAFVKLAFIVPVLLISAWLALKYRKSPYRSLIFAAFIASFWKTVVVMHNYFPSQYFRYILVAAAIAITAAIMYIIIRQAIKPRLDWLLKQYRSAYSGGRCPVCSEPIRRGPLKDITGQDGKPRLSVTISGDVREKPYSCPSCGTRLFEKCKNCGEIRKSLLPFCQSCGDEIEINEKTS</sequence>
<dbReference type="RefSeq" id="WP_146684247.1">
    <property type="nucleotide sequence ID" value="NZ_CP019646.1"/>
</dbReference>
<dbReference type="STRING" id="1851148.SMSP2_02395"/>
<dbReference type="OrthoDB" id="5633467at2"/>
<evidence type="ECO:0000313" key="4">
    <source>
        <dbReference type="Proteomes" id="UP000188181"/>
    </source>
</evidence>
<evidence type="ECO:0000256" key="2">
    <source>
        <dbReference type="SAM" id="Phobius"/>
    </source>
</evidence>
<evidence type="ECO:0008006" key="5">
    <source>
        <dbReference type="Google" id="ProtNLM"/>
    </source>
</evidence>
<gene>
    <name evidence="3" type="ORF">SMSP2_02395</name>
</gene>
<organism evidence="3 4">
    <name type="scientific">Limihaloglobus sulfuriphilus</name>
    <dbReference type="NCBI Taxonomy" id="1851148"/>
    <lineage>
        <taxon>Bacteria</taxon>
        <taxon>Pseudomonadati</taxon>
        <taxon>Planctomycetota</taxon>
        <taxon>Phycisphaerae</taxon>
        <taxon>Sedimentisphaerales</taxon>
        <taxon>Sedimentisphaeraceae</taxon>
        <taxon>Limihaloglobus</taxon>
    </lineage>
</organism>
<proteinExistence type="predicted"/>
<name>A0A1R7T5Z0_9BACT</name>
<dbReference type="KEGG" id="pbas:SMSP2_02395"/>
<evidence type="ECO:0000256" key="1">
    <source>
        <dbReference type="SAM" id="Coils"/>
    </source>
</evidence>
<dbReference type="EMBL" id="CP019646">
    <property type="protein sequence ID" value="AQQ72016.1"/>
    <property type="molecule type" value="Genomic_DNA"/>
</dbReference>
<dbReference type="Proteomes" id="UP000188181">
    <property type="component" value="Chromosome"/>
</dbReference>
<keyword evidence="2" id="KW-1133">Transmembrane helix</keyword>
<feature type="transmembrane region" description="Helical" evidence="2">
    <location>
        <begin position="218"/>
        <end position="239"/>
    </location>
</feature>
<evidence type="ECO:0000313" key="3">
    <source>
        <dbReference type="EMBL" id="AQQ72016.1"/>
    </source>
</evidence>
<feature type="transmembrane region" description="Helical" evidence="2">
    <location>
        <begin position="14"/>
        <end position="35"/>
    </location>
</feature>
<dbReference type="AlphaFoldDB" id="A0A1R7T5Z0"/>
<feature type="transmembrane region" description="Helical" evidence="2">
    <location>
        <begin position="191"/>
        <end position="212"/>
    </location>
</feature>
<reference evidence="4" key="1">
    <citation type="submission" date="2017-02" db="EMBL/GenBank/DDBJ databases">
        <title>Comparative genomics and description of representatives of a novel lineage of planctomycetes thriving in anoxic sediments.</title>
        <authorList>
            <person name="Spring S."/>
            <person name="Bunk B."/>
            <person name="Sproer C."/>
        </authorList>
    </citation>
    <scope>NUCLEOTIDE SEQUENCE [LARGE SCALE GENOMIC DNA]</scope>
    <source>
        <strain evidence="4">SM-Chi-D1</strain>
    </source>
</reference>
<protein>
    <recommendedName>
        <fullName evidence="5">Double zinc ribbon</fullName>
    </recommendedName>
</protein>
<feature type="transmembrane region" description="Helical" evidence="2">
    <location>
        <begin position="165"/>
        <end position="184"/>
    </location>
</feature>
<keyword evidence="2" id="KW-0812">Transmembrane</keyword>
<keyword evidence="4" id="KW-1185">Reference proteome</keyword>